<dbReference type="InterPro" id="IPR009056">
    <property type="entry name" value="Cyt_c-like_dom"/>
</dbReference>
<dbReference type="InterPro" id="IPR051459">
    <property type="entry name" value="Cytochrome_c-type_DH"/>
</dbReference>
<dbReference type="RefSeq" id="WP_182412162.1">
    <property type="nucleotide sequence ID" value="NZ_CP055153.1"/>
</dbReference>
<dbReference type="Pfam" id="PF00034">
    <property type="entry name" value="Cytochrom_C"/>
    <property type="match status" value="1"/>
</dbReference>
<dbReference type="GO" id="GO:0046872">
    <property type="term" value="F:metal ion binding"/>
    <property type="evidence" value="ECO:0007669"/>
    <property type="project" value="UniProtKB-KW"/>
</dbReference>
<keyword evidence="1 4" id="KW-0349">Heme</keyword>
<dbReference type="InterPro" id="IPR036909">
    <property type="entry name" value="Cyt_c-like_dom_sf"/>
</dbReference>
<protein>
    <submittedName>
        <fullName evidence="6">Cytochrome c</fullName>
    </submittedName>
</protein>
<dbReference type="PROSITE" id="PS51257">
    <property type="entry name" value="PROKAR_LIPOPROTEIN"/>
    <property type="match status" value="1"/>
</dbReference>
<dbReference type="EMBL" id="CP055153">
    <property type="protein sequence ID" value="QMU29702.1"/>
    <property type="molecule type" value="Genomic_DNA"/>
</dbReference>
<organism evidence="6 7">
    <name type="scientific">Adhaeribacter radiodurans</name>
    <dbReference type="NCBI Taxonomy" id="2745197"/>
    <lineage>
        <taxon>Bacteria</taxon>
        <taxon>Pseudomonadati</taxon>
        <taxon>Bacteroidota</taxon>
        <taxon>Cytophagia</taxon>
        <taxon>Cytophagales</taxon>
        <taxon>Hymenobacteraceae</taxon>
        <taxon>Adhaeribacter</taxon>
    </lineage>
</organism>
<accession>A0A7L7LA30</accession>
<dbReference type="Gene3D" id="1.10.760.10">
    <property type="entry name" value="Cytochrome c-like domain"/>
    <property type="match status" value="1"/>
</dbReference>
<dbReference type="PROSITE" id="PS51007">
    <property type="entry name" value="CYTC"/>
    <property type="match status" value="1"/>
</dbReference>
<name>A0A7L7LA30_9BACT</name>
<feature type="domain" description="Cytochrome c" evidence="5">
    <location>
        <begin position="88"/>
        <end position="178"/>
    </location>
</feature>
<dbReference type="AlphaFoldDB" id="A0A7L7LA30"/>
<evidence type="ECO:0000256" key="1">
    <source>
        <dbReference type="ARBA" id="ARBA00022617"/>
    </source>
</evidence>
<dbReference type="GO" id="GO:0020037">
    <property type="term" value="F:heme binding"/>
    <property type="evidence" value="ECO:0007669"/>
    <property type="project" value="InterPro"/>
</dbReference>
<evidence type="ECO:0000256" key="2">
    <source>
        <dbReference type="ARBA" id="ARBA00022723"/>
    </source>
</evidence>
<keyword evidence="2 4" id="KW-0479">Metal-binding</keyword>
<evidence type="ECO:0000313" key="7">
    <source>
        <dbReference type="Proteomes" id="UP000514509"/>
    </source>
</evidence>
<dbReference type="Proteomes" id="UP000514509">
    <property type="component" value="Chromosome"/>
</dbReference>
<evidence type="ECO:0000256" key="4">
    <source>
        <dbReference type="PROSITE-ProRule" id="PRU00433"/>
    </source>
</evidence>
<keyword evidence="3 4" id="KW-0408">Iron</keyword>
<proteinExistence type="predicted"/>
<dbReference type="PANTHER" id="PTHR35008">
    <property type="entry name" value="BLL4482 PROTEIN-RELATED"/>
    <property type="match status" value="1"/>
</dbReference>
<keyword evidence="7" id="KW-1185">Reference proteome</keyword>
<evidence type="ECO:0000259" key="5">
    <source>
        <dbReference type="PROSITE" id="PS51007"/>
    </source>
</evidence>
<evidence type="ECO:0000313" key="6">
    <source>
        <dbReference type="EMBL" id="QMU29702.1"/>
    </source>
</evidence>
<gene>
    <name evidence="6" type="ORF">HUW48_17450</name>
</gene>
<dbReference type="SUPFAM" id="SSF46626">
    <property type="entry name" value="Cytochrome c"/>
    <property type="match status" value="1"/>
</dbReference>
<dbReference type="PANTHER" id="PTHR35008:SF8">
    <property type="entry name" value="ALCOHOL DEHYDROGENASE CYTOCHROME C SUBUNIT"/>
    <property type="match status" value="1"/>
</dbReference>
<evidence type="ECO:0000256" key="3">
    <source>
        <dbReference type="ARBA" id="ARBA00023004"/>
    </source>
</evidence>
<dbReference type="GO" id="GO:0009055">
    <property type="term" value="F:electron transfer activity"/>
    <property type="evidence" value="ECO:0007669"/>
    <property type="project" value="InterPro"/>
</dbReference>
<sequence>MENLKFLKKIGLAWLVAGVLLLGASCVRTQPANQSTAISNVSAAPVPSPDSSEWPASFNFGKPATSQEIALLDIDVRPDGKGLPQGSGTVLAGKAIYAVKCAACHGKTGIEGPNNRLVSVTDSEIAGAESSKEKTIGNYWPYATTLFDYIRRAMPFNAPGSLTNEEVYALTAFLLNANKIIPPEAKMNAITLPKVVMPAQKLFVPDDRRGGSEVR</sequence>
<reference evidence="6 7" key="1">
    <citation type="submission" date="2020-08" db="EMBL/GenBank/DDBJ databases">
        <title>Adhaeribacter dokdonensis sp. nov., isolated from the rhizosphere of Elymus tsukushiensis, a plant native to the Dokdo Islands, Republic of Korea.</title>
        <authorList>
            <person name="Ghim S.Y."/>
        </authorList>
    </citation>
    <scope>NUCLEOTIDE SEQUENCE [LARGE SCALE GENOMIC DNA]</scope>
    <source>
        <strain evidence="6 7">KUDC8001</strain>
    </source>
</reference>
<dbReference type="KEGG" id="add:HUW48_17450"/>